<sequence>MHITIANQLFNSGALSEMFKAGFISSKIFTYREIYLWVEAQMQTQGISKNKAVFEAQGHFKKDERTIWRAINSFSGTDTMVSPL</sequence>
<keyword evidence="2" id="KW-1185">Reference proteome</keyword>
<accession>A0ABU3GZB5</accession>
<evidence type="ECO:0000313" key="2">
    <source>
        <dbReference type="Proteomes" id="UP001258315"/>
    </source>
</evidence>
<dbReference type="Proteomes" id="UP001258315">
    <property type="component" value="Unassembled WGS sequence"/>
</dbReference>
<organism evidence="1 2">
    <name type="scientific">Mucilaginibacter terrae</name>
    <dbReference type="NCBI Taxonomy" id="1955052"/>
    <lineage>
        <taxon>Bacteria</taxon>
        <taxon>Pseudomonadati</taxon>
        <taxon>Bacteroidota</taxon>
        <taxon>Sphingobacteriia</taxon>
        <taxon>Sphingobacteriales</taxon>
        <taxon>Sphingobacteriaceae</taxon>
        <taxon>Mucilaginibacter</taxon>
    </lineage>
</organism>
<gene>
    <name evidence="1" type="ORF">QE417_004175</name>
</gene>
<proteinExistence type="predicted"/>
<name>A0ABU3GZB5_9SPHI</name>
<evidence type="ECO:0000313" key="1">
    <source>
        <dbReference type="EMBL" id="MDT3405103.1"/>
    </source>
</evidence>
<dbReference type="RefSeq" id="WP_311953222.1">
    <property type="nucleotide sequence ID" value="NZ_JAVLVU010000001.1"/>
</dbReference>
<reference evidence="2" key="1">
    <citation type="submission" date="2023-07" db="EMBL/GenBank/DDBJ databases">
        <title>Functional and genomic diversity of the sorghum phyllosphere microbiome.</title>
        <authorList>
            <person name="Shade A."/>
        </authorList>
    </citation>
    <scope>NUCLEOTIDE SEQUENCE [LARGE SCALE GENOMIC DNA]</scope>
    <source>
        <strain evidence="2">SORGH_AS_0422</strain>
    </source>
</reference>
<comment type="caution">
    <text evidence="1">The sequence shown here is derived from an EMBL/GenBank/DDBJ whole genome shotgun (WGS) entry which is preliminary data.</text>
</comment>
<protein>
    <submittedName>
        <fullName evidence="1">Uncharacterized protein</fullName>
    </submittedName>
</protein>
<dbReference type="EMBL" id="JAVLVU010000001">
    <property type="protein sequence ID" value="MDT3405103.1"/>
    <property type="molecule type" value="Genomic_DNA"/>
</dbReference>